<reference evidence="3" key="2">
    <citation type="submission" date="2015-01" db="EMBL/GenBank/DDBJ databases">
        <title>Evolutionary Origins and Diversification of the Mycorrhizal Mutualists.</title>
        <authorList>
            <consortium name="DOE Joint Genome Institute"/>
            <consortium name="Mycorrhizal Genomics Consortium"/>
            <person name="Kohler A."/>
            <person name="Kuo A."/>
            <person name="Nagy L.G."/>
            <person name="Floudas D."/>
            <person name="Copeland A."/>
            <person name="Barry K.W."/>
            <person name="Cichocki N."/>
            <person name="Veneault-Fourrey C."/>
            <person name="LaButti K."/>
            <person name="Lindquist E.A."/>
            <person name="Lipzen A."/>
            <person name="Lundell T."/>
            <person name="Morin E."/>
            <person name="Murat C."/>
            <person name="Riley R."/>
            <person name="Ohm R."/>
            <person name="Sun H."/>
            <person name="Tunlid A."/>
            <person name="Henrissat B."/>
            <person name="Grigoriev I.V."/>
            <person name="Hibbett D.S."/>
            <person name="Martin F."/>
        </authorList>
    </citation>
    <scope>NUCLEOTIDE SEQUENCE [LARGE SCALE GENOMIC DNA]</scope>
    <source>
        <strain evidence="3">F 1598</strain>
    </source>
</reference>
<dbReference type="OrthoDB" id="3005208at2759"/>
<evidence type="ECO:0000259" key="1">
    <source>
        <dbReference type="PROSITE" id="PS50181"/>
    </source>
</evidence>
<dbReference type="InterPro" id="IPR001810">
    <property type="entry name" value="F-box_dom"/>
</dbReference>
<dbReference type="PROSITE" id="PS50181">
    <property type="entry name" value="FBOX"/>
    <property type="match status" value="1"/>
</dbReference>
<feature type="domain" description="F-box" evidence="1">
    <location>
        <begin position="1"/>
        <end position="43"/>
    </location>
</feature>
<gene>
    <name evidence="2" type="ORF">PILCRDRAFT_748522</name>
</gene>
<dbReference type="EMBL" id="KN833200">
    <property type="protein sequence ID" value="KIM71840.1"/>
    <property type="molecule type" value="Genomic_DNA"/>
</dbReference>
<proteinExistence type="predicted"/>
<name>A0A0C3EGP1_PILCF</name>
<dbReference type="InParanoid" id="A0A0C3EGP1"/>
<dbReference type="Pfam" id="PF00646">
    <property type="entry name" value="F-box"/>
    <property type="match status" value="1"/>
</dbReference>
<dbReference type="Proteomes" id="UP000054166">
    <property type="component" value="Unassembled WGS sequence"/>
</dbReference>
<protein>
    <recommendedName>
        <fullName evidence="1">F-box domain-containing protein</fullName>
    </recommendedName>
</protein>
<keyword evidence="3" id="KW-1185">Reference proteome</keyword>
<reference evidence="2 3" key="1">
    <citation type="submission" date="2014-04" db="EMBL/GenBank/DDBJ databases">
        <authorList>
            <consortium name="DOE Joint Genome Institute"/>
            <person name="Kuo A."/>
            <person name="Tarkka M."/>
            <person name="Buscot F."/>
            <person name="Kohler A."/>
            <person name="Nagy L.G."/>
            <person name="Floudas D."/>
            <person name="Copeland A."/>
            <person name="Barry K.W."/>
            <person name="Cichocki N."/>
            <person name="Veneault-Fourrey C."/>
            <person name="LaButti K."/>
            <person name="Lindquist E.A."/>
            <person name="Lipzen A."/>
            <person name="Lundell T."/>
            <person name="Morin E."/>
            <person name="Murat C."/>
            <person name="Sun H."/>
            <person name="Tunlid A."/>
            <person name="Henrissat B."/>
            <person name="Grigoriev I.V."/>
            <person name="Hibbett D.S."/>
            <person name="Martin F."/>
            <person name="Nordberg H.P."/>
            <person name="Cantor M.N."/>
            <person name="Hua S.X."/>
        </authorList>
    </citation>
    <scope>NUCLEOTIDE SEQUENCE [LARGE SCALE GENOMIC DNA]</scope>
    <source>
        <strain evidence="2 3">F 1598</strain>
    </source>
</reference>
<sequence length="409" mass="46211">MEDLPTELWEKVISKCLRKDQATLCRVSRDFGILATRQIYRTIDLQSSSQIMRCCRSIALRRSSAMAVRILRIGCGGWGYYESLRLAAFNRNIMAALVACSPNLLRLEIGFYLDLTRYHFPLLQGFSIARNVPFTAAIFSFLQRHPTLQILELKSTIIEHRTAVPIQFPHLLRFAGTNRIIDALKFGSSIQDIYIRWEDGVSTTEIETALGALAPSAVSVQSFRSANTRLPPQFLDILARIFPRITALVIGLRYSSPNMLNEVGSKISKLEELCIFKIDSPTYYESDDESDDDTKSHENFAHELEVMTSWSKLIPSLRSCTLPSGIAWSRPIISSLWIPCAGLSRISAVNDWWVQSVLSGKLDDQINDFARSIGWELDAQGALDSNQRSVIANLPFQMRLRLLCVICRL</sequence>
<dbReference type="AlphaFoldDB" id="A0A0C3EGP1"/>
<organism evidence="2 3">
    <name type="scientific">Piloderma croceum (strain F 1598)</name>
    <dbReference type="NCBI Taxonomy" id="765440"/>
    <lineage>
        <taxon>Eukaryota</taxon>
        <taxon>Fungi</taxon>
        <taxon>Dikarya</taxon>
        <taxon>Basidiomycota</taxon>
        <taxon>Agaricomycotina</taxon>
        <taxon>Agaricomycetes</taxon>
        <taxon>Agaricomycetidae</taxon>
        <taxon>Atheliales</taxon>
        <taxon>Atheliaceae</taxon>
        <taxon>Piloderma</taxon>
    </lineage>
</organism>
<evidence type="ECO:0000313" key="2">
    <source>
        <dbReference type="EMBL" id="KIM71840.1"/>
    </source>
</evidence>
<dbReference type="HOGENOM" id="CLU_672878_0_0_1"/>
<evidence type="ECO:0000313" key="3">
    <source>
        <dbReference type="Proteomes" id="UP000054166"/>
    </source>
</evidence>
<accession>A0A0C3EGP1</accession>